<evidence type="ECO:0000313" key="9">
    <source>
        <dbReference type="EMBL" id="PWK70854.1"/>
    </source>
</evidence>
<comment type="similarity">
    <text evidence="2 6">Belongs to the FKBP-type PPIase family.</text>
</comment>
<evidence type="ECO:0000256" key="6">
    <source>
        <dbReference type="RuleBase" id="RU003915"/>
    </source>
</evidence>
<dbReference type="InterPro" id="IPR001179">
    <property type="entry name" value="PPIase_FKBP_dom"/>
</dbReference>
<evidence type="ECO:0000313" key="10">
    <source>
        <dbReference type="Proteomes" id="UP000245678"/>
    </source>
</evidence>
<dbReference type="EC" id="5.2.1.8" evidence="6"/>
<dbReference type="Pfam" id="PF00254">
    <property type="entry name" value="FKBP_C"/>
    <property type="match status" value="1"/>
</dbReference>
<dbReference type="PANTHER" id="PTHR43811">
    <property type="entry name" value="FKBP-TYPE PEPTIDYL-PROLYL CIS-TRANS ISOMERASE FKPA"/>
    <property type="match status" value="1"/>
</dbReference>
<keyword evidence="4 5" id="KW-0413">Isomerase</keyword>
<gene>
    <name evidence="9" type="ORF">LX99_04562</name>
</gene>
<organism evidence="9 10">
    <name type="scientific">Mucilaginibacter oryzae</name>
    <dbReference type="NCBI Taxonomy" id="468058"/>
    <lineage>
        <taxon>Bacteria</taxon>
        <taxon>Pseudomonadati</taxon>
        <taxon>Bacteroidota</taxon>
        <taxon>Sphingobacteriia</taxon>
        <taxon>Sphingobacteriales</taxon>
        <taxon>Sphingobacteriaceae</taxon>
        <taxon>Mucilaginibacter</taxon>
    </lineage>
</organism>
<keyword evidence="7" id="KW-0732">Signal</keyword>
<dbReference type="EMBL" id="QGHA01000014">
    <property type="protein sequence ID" value="PWK70854.1"/>
    <property type="molecule type" value="Genomic_DNA"/>
</dbReference>
<dbReference type="GO" id="GO:0003755">
    <property type="term" value="F:peptidyl-prolyl cis-trans isomerase activity"/>
    <property type="evidence" value="ECO:0007669"/>
    <property type="project" value="UniProtKB-UniRule"/>
</dbReference>
<dbReference type="AlphaFoldDB" id="A0A316GZL7"/>
<evidence type="ECO:0000256" key="4">
    <source>
        <dbReference type="ARBA" id="ARBA00023235"/>
    </source>
</evidence>
<keyword evidence="3 5" id="KW-0697">Rotamase</keyword>
<evidence type="ECO:0000256" key="5">
    <source>
        <dbReference type="PROSITE-ProRule" id="PRU00277"/>
    </source>
</evidence>
<proteinExistence type="inferred from homology"/>
<dbReference type="PROSITE" id="PS50059">
    <property type="entry name" value="FKBP_PPIASE"/>
    <property type="match status" value="1"/>
</dbReference>
<name>A0A316GZL7_9SPHI</name>
<evidence type="ECO:0000256" key="1">
    <source>
        <dbReference type="ARBA" id="ARBA00000971"/>
    </source>
</evidence>
<dbReference type="InterPro" id="IPR046357">
    <property type="entry name" value="PPIase_dom_sf"/>
</dbReference>
<reference evidence="9 10" key="1">
    <citation type="submission" date="2018-05" db="EMBL/GenBank/DDBJ databases">
        <title>Genomic Encyclopedia of Archaeal and Bacterial Type Strains, Phase II (KMG-II): from individual species to whole genera.</title>
        <authorList>
            <person name="Goeker M."/>
        </authorList>
    </citation>
    <scope>NUCLEOTIDE SEQUENCE [LARGE SCALE GENOMIC DNA]</scope>
    <source>
        <strain evidence="9 10">DSM 19975</strain>
    </source>
</reference>
<feature type="chain" id="PRO_5016465760" description="Peptidyl-prolyl cis-trans isomerase" evidence="7">
    <location>
        <begin position="22"/>
        <end position="156"/>
    </location>
</feature>
<accession>A0A316GZL7</accession>
<evidence type="ECO:0000256" key="3">
    <source>
        <dbReference type="ARBA" id="ARBA00023110"/>
    </source>
</evidence>
<dbReference type="SUPFAM" id="SSF54534">
    <property type="entry name" value="FKBP-like"/>
    <property type="match status" value="1"/>
</dbReference>
<sequence length="156" mass="16929">MRLKKYILLLSVIIVALISSCDNSVKENQARQAATDDSLIRVYLKANPQIKAKKHPSGIYFQILSEGKGEHPNENSLVTVNYTAAMLNDMVVDKGSGFSSSLDRLIKGWQIGIPLVKEGGSILLIVPSGLAYGANGVGRIPENAVLVFNVDLTEFK</sequence>
<dbReference type="PANTHER" id="PTHR43811:SF19">
    <property type="entry name" value="39 KDA FK506-BINDING NUCLEAR PROTEIN"/>
    <property type="match status" value="1"/>
</dbReference>
<protein>
    <recommendedName>
        <fullName evidence="6">Peptidyl-prolyl cis-trans isomerase</fullName>
        <ecNumber evidence="6">5.2.1.8</ecNumber>
    </recommendedName>
</protein>
<dbReference type="PROSITE" id="PS51257">
    <property type="entry name" value="PROKAR_LIPOPROTEIN"/>
    <property type="match status" value="1"/>
</dbReference>
<dbReference type="RefSeq" id="WP_109609894.1">
    <property type="nucleotide sequence ID" value="NZ_QGHA01000014.1"/>
</dbReference>
<feature type="domain" description="PPIase FKBP-type" evidence="8">
    <location>
        <begin position="75"/>
        <end position="156"/>
    </location>
</feature>
<dbReference type="Proteomes" id="UP000245678">
    <property type="component" value="Unassembled WGS sequence"/>
</dbReference>
<feature type="signal peptide" evidence="7">
    <location>
        <begin position="1"/>
        <end position="21"/>
    </location>
</feature>
<evidence type="ECO:0000259" key="8">
    <source>
        <dbReference type="PROSITE" id="PS50059"/>
    </source>
</evidence>
<dbReference type="Gene3D" id="3.10.50.40">
    <property type="match status" value="1"/>
</dbReference>
<keyword evidence="10" id="KW-1185">Reference proteome</keyword>
<comment type="caution">
    <text evidence="9">The sequence shown here is derived from an EMBL/GenBank/DDBJ whole genome shotgun (WGS) entry which is preliminary data.</text>
</comment>
<comment type="catalytic activity">
    <reaction evidence="1 5 6">
        <text>[protein]-peptidylproline (omega=180) = [protein]-peptidylproline (omega=0)</text>
        <dbReference type="Rhea" id="RHEA:16237"/>
        <dbReference type="Rhea" id="RHEA-COMP:10747"/>
        <dbReference type="Rhea" id="RHEA-COMP:10748"/>
        <dbReference type="ChEBI" id="CHEBI:83833"/>
        <dbReference type="ChEBI" id="CHEBI:83834"/>
        <dbReference type="EC" id="5.2.1.8"/>
    </reaction>
</comment>
<evidence type="ECO:0000256" key="7">
    <source>
        <dbReference type="SAM" id="SignalP"/>
    </source>
</evidence>
<evidence type="ECO:0000256" key="2">
    <source>
        <dbReference type="ARBA" id="ARBA00006577"/>
    </source>
</evidence>